<evidence type="ECO:0000313" key="1">
    <source>
        <dbReference type="EMBL" id="RDX66588.1"/>
    </source>
</evidence>
<dbReference type="Proteomes" id="UP000257109">
    <property type="component" value="Unassembled WGS sequence"/>
</dbReference>
<evidence type="ECO:0008006" key="3">
    <source>
        <dbReference type="Google" id="ProtNLM"/>
    </source>
</evidence>
<accession>A0A371EKM1</accession>
<keyword evidence="2" id="KW-1185">Reference proteome</keyword>
<protein>
    <recommendedName>
        <fullName evidence="3">Mitochondrial protein</fullName>
    </recommendedName>
</protein>
<gene>
    <name evidence="1" type="ORF">CR513_54629</name>
</gene>
<evidence type="ECO:0000313" key="2">
    <source>
        <dbReference type="Proteomes" id="UP000257109"/>
    </source>
</evidence>
<feature type="non-terminal residue" evidence="1">
    <location>
        <position position="1"/>
    </location>
</feature>
<name>A0A371EKM1_MUCPR</name>
<sequence length="518" mass="58812">MNSAWKHMRIPRYISKKSRNFMLNCRLSKPSRFRLRCHLGRIQIDCVSWDDPYIDEACSPLPLSSLRFLNLSSILYPNLDPGLVTSRKKVLLIIFACVFEGTLEFIFSRFHCFHSLTLIFYAHGGARCCHWRFSRLRKCRLGTEKLKVARGNRLDYQRTLVDLFLSVLASKGEPSPSTMAIVVEDGITESRPCGQSDFVAGEESQEKKSEIVEELLCELRPETLKGSATSLRDNQLSGYQSLSTINLLNISQLYDIGYDVSFNKGECIVKNPNGSRIFSIKRQNHLYNINLTDLTNQSLVSLLGDKSIIGTNWIFRNKLDKNHKKDFETSMMGELKFFLGLQIKQVEDGINIHHTKYLNEFLKKFNLDYKSMSNPMHPTSFLILDDLDKKVDQITFRGLSQVHFTQESHLSRDRFHLGQARPCSPTAHCTRSPMRVAQWHYPCRLSSSTTTSASDAMSLLEKRVTQATQGSETGKPKSFRGDQLGFQRTLVDLILSAQATGGELPPSTMAIVVEDGSI</sequence>
<organism evidence="1 2">
    <name type="scientific">Mucuna pruriens</name>
    <name type="common">Velvet bean</name>
    <name type="synonym">Dolichos pruriens</name>
    <dbReference type="NCBI Taxonomy" id="157652"/>
    <lineage>
        <taxon>Eukaryota</taxon>
        <taxon>Viridiplantae</taxon>
        <taxon>Streptophyta</taxon>
        <taxon>Embryophyta</taxon>
        <taxon>Tracheophyta</taxon>
        <taxon>Spermatophyta</taxon>
        <taxon>Magnoliopsida</taxon>
        <taxon>eudicotyledons</taxon>
        <taxon>Gunneridae</taxon>
        <taxon>Pentapetalae</taxon>
        <taxon>rosids</taxon>
        <taxon>fabids</taxon>
        <taxon>Fabales</taxon>
        <taxon>Fabaceae</taxon>
        <taxon>Papilionoideae</taxon>
        <taxon>50 kb inversion clade</taxon>
        <taxon>NPAAA clade</taxon>
        <taxon>indigoferoid/millettioid clade</taxon>
        <taxon>Phaseoleae</taxon>
        <taxon>Mucuna</taxon>
    </lineage>
</organism>
<proteinExistence type="predicted"/>
<reference evidence="1" key="1">
    <citation type="submission" date="2018-05" db="EMBL/GenBank/DDBJ databases">
        <title>Draft genome of Mucuna pruriens seed.</title>
        <authorList>
            <person name="Nnadi N.E."/>
            <person name="Vos R."/>
            <person name="Hasami M.H."/>
            <person name="Devisetty U.K."/>
            <person name="Aguiy J.C."/>
        </authorList>
    </citation>
    <scope>NUCLEOTIDE SEQUENCE [LARGE SCALE GENOMIC DNA]</scope>
    <source>
        <strain evidence="1">JCA_2017</strain>
    </source>
</reference>
<dbReference type="EMBL" id="QJKJ01013371">
    <property type="protein sequence ID" value="RDX66588.1"/>
    <property type="molecule type" value="Genomic_DNA"/>
</dbReference>
<dbReference type="AlphaFoldDB" id="A0A371EKM1"/>
<comment type="caution">
    <text evidence="1">The sequence shown here is derived from an EMBL/GenBank/DDBJ whole genome shotgun (WGS) entry which is preliminary data.</text>
</comment>